<protein>
    <submittedName>
        <fullName evidence="3">Uncharacterized protein</fullName>
    </submittedName>
</protein>
<dbReference type="Proteomes" id="UP000318995">
    <property type="component" value="Unassembled WGS sequence"/>
</dbReference>
<dbReference type="AlphaFoldDB" id="A0A5C5WFP5"/>
<keyword evidence="2" id="KW-0472">Membrane</keyword>
<dbReference type="OrthoDB" id="284677at2"/>
<sequence length="228" mass="24375">MANPQQQLARLAVGILTLTRGRLSLRATIGLCLAAVLYVLVLQPLAKQTLGISLPSLPAIDQPADKPAPQSRPAPERTPRSGAGSPTGVPAAVDPADLPTVLTDRGRGVYESSGGLRYTRGSQQGHRLAHVMAHTLDEPDRVGQHGVFDTNDPAEVVRLIDEAYGLALAGKQTTTQREEGRTIYTVNLRRRIGYIGGESGARKGHPSAQYLKLVIDGDRVITAFPLRP</sequence>
<evidence type="ECO:0000256" key="2">
    <source>
        <dbReference type="SAM" id="Phobius"/>
    </source>
</evidence>
<keyword evidence="2" id="KW-1133">Transmembrane helix</keyword>
<proteinExistence type="predicted"/>
<keyword evidence="4" id="KW-1185">Reference proteome</keyword>
<reference evidence="3 4" key="1">
    <citation type="submission" date="2019-02" db="EMBL/GenBank/DDBJ databases">
        <title>Deep-cultivation of Planctomycetes and their phenomic and genomic characterization uncovers novel biology.</title>
        <authorList>
            <person name="Wiegand S."/>
            <person name="Jogler M."/>
            <person name="Boedeker C."/>
            <person name="Pinto D."/>
            <person name="Vollmers J."/>
            <person name="Rivas-Marin E."/>
            <person name="Kohn T."/>
            <person name="Peeters S.H."/>
            <person name="Heuer A."/>
            <person name="Rast P."/>
            <person name="Oberbeckmann S."/>
            <person name="Bunk B."/>
            <person name="Jeske O."/>
            <person name="Meyerdierks A."/>
            <person name="Storesund J.E."/>
            <person name="Kallscheuer N."/>
            <person name="Luecker S."/>
            <person name="Lage O.M."/>
            <person name="Pohl T."/>
            <person name="Merkel B.J."/>
            <person name="Hornburger P."/>
            <person name="Mueller R.-W."/>
            <person name="Bruemmer F."/>
            <person name="Labrenz M."/>
            <person name="Spormann A.M."/>
            <person name="Op Den Camp H."/>
            <person name="Overmann J."/>
            <person name="Amann R."/>
            <person name="Jetten M.S.M."/>
            <person name="Mascher T."/>
            <person name="Medema M.H."/>
            <person name="Devos D.P."/>
            <person name="Kaster A.-K."/>
            <person name="Ovreas L."/>
            <person name="Rohde M."/>
            <person name="Galperin M.Y."/>
            <person name="Jogler C."/>
        </authorList>
    </citation>
    <scope>NUCLEOTIDE SEQUENCE [LARGE SCALE GENOMIC DNA]</scope>
    <source>
        <strain evidence="3 4">Pla111</strain>
    </source>
</reference>
<dbReference type="EMBL" id="SJPH01000001">
    <property type="protein sequence ID" value="TWT48582.1"/>
    <property type="molecule type" value="Genomic_DNA"/>
</dbReference>
<evidence type="ECO:0000313" key="4">
    <source>
        <dbReference type="Proteomes" id="UP000318995"/>
    </source>
</evidence>
<feature type="region of interest" description="Disordered" evidence="1">
    <location>
        <begin position="57"/>
        <end position="123"/>
    </location>
</feature>
<gene>
    <name evidence="3" type="ORF">Pla111_03560</name>
</gene>
<evidence type="ECO:0000313" key="3">
    <source>
        <dbReference type="EMBL" id="TWT48582.1"/>
    </source>
</evidence>
<name>A0A5C5WFP5_9BACT</name>
<organism evidence="3 4">
    <name type="scientific">Botrimarina hoheduenensis</name>
    <dbReference type="NCBI Taxonomy" id="2528000"/>
    <lineage>
        <taxon>Bacteria</taxon>
        <taxon>Pseudomonadati</taxon>
        <taxon>Planctomycetota</taxon>
        <taxon>Planctomycetia</taxon>
        <taxon>Pirellulales</taxon>
        <taxon>Lacipirellulaceae</taxon>
        <taxon>Botrimarina</taxon>
    </lineage>
</organism>
<comment type="caution">
    <text evidence="3">The sequence shown here is derived from an EMBL/GenBank/DDBJ whole genome shotgun (WGS) entry which is preliminary data.</text>
</comment>
<keyword evidence="2" id="KW-0812">Transmembrane</keyword>
<dbReference type="RefSeq" id="WP_146570760.1">
    <property type="nucleotide sequence ID" value="NZ_SJPH01000001.1"/>
</dbReference>
<evidence type="ECO:0000256" key="1">
    <source>
        <dbReference type="SAM" id="MobiDB-lite"/>
    </source>
</evidence>
<accession>A0A5C5WFP5</accession>
<feature type="transmembrane region" description="Helical" evidence="2">
    <location>
        <begin position="27"/>
        <end position="46"/>
    </location>
</feature>